<dbReference type="Gene3D" id="1.10.10.10">
    <property type="entry name" value="Winged helix-like DNA-binding domain superfamily/Winged helix DNA-binding domain"/>
    <property type="match status" value="1"/>
</dbReference>
<evidence type="ECO:0000256" key="5">
    <source>
        <dbReference type="ARBA" id="ARBA00023163"/>
    </source>
</evidence>
<evidence type="ECO:0000313" key="8">
    <source>
        <dbReference type="Proteomes" id="UP000242415"/>
    </source>
</evidence>
<comment type="similarity">
    <text evidence="1">Belongs to the sigma-70 factor family. ECF subfamily.</text>
</comment>
<dbReference type="STRING" id="405436.SAMN05444365_101346"/>
<dbReference type="SUPFAM" id="SSF88946">
    <property type="entry name" value="Sigma2 domain of RNA polymerase sigma factors"/>
    <property type="match status" value="1"/>
</dbReference>
<evidence type="ECO:0000313" key="7">
    <source>
        <dbReference type="EMBL" id="SDY00410.1"/>
    </source>
</evidence>
<dbReference type="PANTHER" id="PTHR43133">
    <property type="entry name" value="RNA POLYMERASE ECF-TYPE SIGMA FACTO"/>
    <property type="match status" value="1"/>
</dbReference>
<dbReference type="OrthoDB" id="4990598at2"/>
<keyword evidence="8" id="KW-1185">Reference proteome</keyword>
<dbReference type="EMBL" id="FNPH01000001">
    <property type="protein sequence ID" value="SDY00410.1"/>
    <property type="molecule type" value="Genomic_DNA"/>
</dbReference>
<dbReference type="Proteomes" id="UP000242415">
    <property type="component" value="Unassembled WGS sequence"/>
</dbReference>
<name>A0A1H3GBI9_9ACTN</name>
<gene>
    <name evidence="7" type="ORF">SAMN05444365_101346</name>
</gene>
<feature type="domain" description="RNA polymerase sigma-70 region 2" evidence="6">
    <location>
        <begin position="27"/>
        <end position="95"/>
    </location>
</feature>
<proteinExistence type="inferred from homology"/>
<dbReference type="InterPro" id="IPR036388">
    <property type="entry name" value="WH-like_DNA-bd_sf"/>
</dbReference>
<dbReference type="Gene3D" id="1.10.1740.10">
    <property type="match status" value="1"/>
</dbReference>
<dbReference type="InterPro" id="IPR007627">
    <property type="entry name" value="RNA_pol_sigma70_r2"/>
</dbReference>
<evidence type="ECO:0000256" key="2">
    <source>
        <dbReference type="ARBA" id="ARBA00023015"/>
    </source>
</evidence>
<dbReference type="AlphaFoldDB" id="A0A1H3GBI9"/>
<dbReference type="GO" id="GO:0016987">
    <property type="term" value="F:sigma factor activity"/>
    <property type="evidence" value="ECO:0007669"/>
    <property type="project" value="UniProtKB-KW"/>
</dbReference>
<dbReference type="InterPro" id="IPR014284">
    <property type="entry name" value="RNA_pol_sigma-70_dom"/>
</dbReference>
<dbReference type="NCBIfam" id="TIGR02937">
    <property type="entry name" value="sigma70-ECF"/>
    <property type="match status" value="1"/>
</dbReference>
<dbReference type="PANTHER" id="PTHR43133:SF8">
    <property type="entry name" value="RNA POLYMERASE SIGMA FACTOR HI_1459-RELATED"/>
    <property type="match status" value="1"/>
</dbReference>
<dbReference type="InterPro" id="IPR039425">
    <property type="entry name" value="RNA_pol_sigma-70-like"/>
</dbReference>
<evidence type="ECO:0000259" key="6">
    <source>
        <dbReference type="Pfam" id="PF04542"/>
    </source>
</evidence>
<dbReference type="GO" id="GO:0006352">
    <property type="term" value="P:DNA-templated transcription initiation"/>
    <property type="evidence" value="ECO:0007669"/>
    <property type="project" value="InterPro"/>
</dbReference>
<keyword evidence="5" id="KW-0804">Transcription</keyword>
<evidence type="ECO:0000256" key="4">
    <source>
        <dbReference type="ARBA" id="ARBA00023125"/>
    </source>
</evidence>
<dbReference type="Pfam" id="PF04542">
    <property type="entry name" value="Sigma70_r2"/>
    <property type="match status" value="1"/>
</dbReference>
<evidence type="ECO:0000256" key="3">
    <source>
        <dbReference type="ARBA" id="ARBA00023082"/>
    </source>
</evidence>
<organism evidence="7 8">
    <name type="scientific">Micromonospora pattaloongensis</name>
    <dbReference type="NCBI Taxonomy" id="405436"/>
    <lineage>
        <taxon>Bacteria</taxon>
        <taxon>Bacillati</taxon>
        <taxon>Actinomycetota</taxon>
        <taxon>Actinomycetes</taxon>
        <taxon>Micromonosporales</taxon>
        <taxon>Micromonosporaceae</taxon>
        <taxon>Micromonospora</taxon>
    </lineage>
</organism>
<accession>A0A1H3GBI9</accession>
<dbReference type="SUPFAM" id="SSF88659">
    <property type="entry name" value="Sigma3 and sigma4 domains of RNA polymerase sigma factors"/>
    <property type="match status" value="1"/>
</dbReference>
<sequence length="207" mass="23309">MPTQIDLSDTDLLDAVRAGDTGAYEELYLRHAGAARGLAYALVSDTADAEDLVAETFAKVFATLRAGRGPQLAFRAYLCTTLRHIRYDRLRHERRLELTDDLTRYESGVPFDDTVIDQMERAYAARAFAQLPERWREVLWHTAVEGEPLTLLAPRLGLTPNAVAALAFRARAGLRQMYLQERARDAGDVRRHAATCRRPLRRGQLDG</sequence>
<evidence type="ECO:0000256" key="1">
    <source>
        <dbReference type="ARBA" id="ARBA00010641"/>
    </source>
</evidence>
<dbReference type="GO" id="GO:0003677">
    <property type="term" value="F:DNA binding"/>
    <property type="evidence" value="ECO:0007669"/>
    <property type="project" value="UniProtKB-KW"/>
</dbReference>
<dbReference type="InterPro" id="IPR013324">
    <property type="entry name" value="RNA_pol_sigma_r3/r4-like"/>
</dbReference>
<reference evidence="8" key="1">
    <citation type="submission" date="2016-10" db="EMBL/GenBank/DDBJ databases">
        <authorList>
            <person name="Varghese N."/>
            <person name="Submissions S."/>
        </authorList>
    </citation>
    <scope>NUCLEOTIDE SEQUENCE [LARGE SCALE GENOMIC DNA]</scope>
    <source>
        <strain evidence="8">DSM 45245</strain>
    </source>
</reference>
<protein>
    <submittedName>
        <fullName evidence="7">RNA polymerase sigma factor, sigma-70 family</fullName>
    </submittedName>
</protein>
<keyword evidence="4" id="KW-0238">DNA-binding</keyword>
<keyword evidence="3" id="KW-0731">Sigma factor</keyword>
<dbReference type="RefSeq" id="WP_091550507.1">
    <property type="nucleotide sequence ID" value="NZ_FNPH01000001.1"/>
</dbReference>
<dbReference type="InterPro" id="IPR013325">
    <property type="entry name" value="RNA_pol_sigma_r2"/>
</dbReference>
<keyword evidence="2" id="KW-0805">Transcription regulation</keyword>